<reference evidence="2" key="2">
    <citation type="submission" date="2025-09" db="UniProtKB">
        <authorList>
            <consortium name="Ensembl"/>
        </authorList>
    </citation>
    <scope>IDENTIFICATION</scope>
</reference>
<organism evidence="2 3">
    <name type="scientific">Pseudonaja textilis</name>
    <name type="common">Eastern brown snake</name>
    <dbReference type="NCBI Taxonomy" id="8673"/>
    <lineage>
        <taxon>Eukaryota</taxon>
        <taxon>Metazoa</taxon>
        <taxon>Chordata</taxon>
        <taxon>Craniata</taxon>
        <taxon>Vertebrata</taxon>
        <taxon>Euteleostomi</taxon>
        <taxon>Lepidosauria</taxon>
        <taxon>Squamata</taxon>
        <taxon>Bifurcata</taxon>
        <taxon>Unidentata</taxon>
        <taxon>Episquamata</taxon>
        <taxon>Toxicofera</taxon>
        <taxon>Serpentes</taxon>
        <taxon>Colubroidea</taxon>
        <taxon>Elapidae</taxon>
        <taxon>Hydrophiinae</taxon>
        <taxon>Pseudonaja</taxon>
    </lineage>
</organism>
<accession>A0A670Z3G3</accession>
<evidence type="ECO:0000313" key="3">
    <source>
        <dbReference type="Proteomes" id="UP000472273"/>
    </source>
</evidence>
<sequence>GGGEAVNSELEPTPVYSELSPRSPAQATTGTPTHADIMLAMPPGHTHTHTPSSNRILMRPSMKSSSTPLH</sequence>
<evidence type="ECO:0000313" key="2">
    <source>
        <dbReference type="Ensembl" id="ENSPTXP00000018592.1"/>
    </source>
</evidence>
<keyword evidence="3" id="KW-1185">Reference proteome</keyword>
<evidence type="ECO:0000256" key="1">
    <source>
        <dbReference type="SAM" id="MobiDB-lite"/>
    </source>
</evidence>
<proteinExistence type="predicted"/>
<feature type="compositionally biased region" description="Polar residues" evidence="1">
    <location>
        <begin position="23"/>
        <end position="32"/>
    </location>
</feature>
<reference evidence="2" key="1">
    <citation type="submission" date="2025-08" db="UniProtKB">
        <authorList>
            <consortium name="Ensembl"/>
        </authorList>
    </citation>
    <scope>IDENTIFICATION</scope>
</reference>
<dbReference type="AlphaFoldDB" id="A0A670Z3G3"/>
<protein>
    <submittedName>
        <fullName evidence="2">Uncharacterized protein</fullName>
    </submittedName>
</protein>
<dbReference type="Ensembl" id="ENSPTXT00000019153.1">
    <property type="protein sequence ID" value="ENSPTXP00000018592.1"/>
    <property type="gene ID" value="ENSPTXG00000012816.1"/>
</dbReference>
<name>A0A670Z3G3_PSETE</name>
<dbReference type="Proteomes" id="UP000472273">
    <property type="component" value="Unplaced"/>
</dbReference>
<feature type="region of interest" description="Disordered" evidence="1">
    <location>
        <begin position="1"/>
        <end position="70"/>
    </location>
</feature>